<organism evidence="14 15">
    <name type="scientific">Aquamicrobium zhengzhouense</name>
    <dbReference type="NCBI Taxonomy" id="2781738"/>
    <lineage>
        <taxon>Bacteria</taxon>
        <taxon>Pseudomonadati</taxon>
        <taxon>Pseudomonadota</taxon>
        <taxon>Alphaproteobacteria</taxon>
        <taxon>Hyphomicrobiales</taxon>
        <taxon>Phyllobacteriaceae</taxon>
        <taxon>Aquamicrobium</taxon>
    </lineage>
</organism>
<dbReference type="EC" id="2.5.1.75" evidence="10"/>
<evidence type="ECO:0000256" key="8">
    <source>
        <dbReference type="ARBA" id="ARBA00022842"/>
    </source>
</evidence>
<dbReference type="PANTHER" id="PTHR11088">
    <property type="entry name" value="TRNA DIMETHYLALLYLTRANSFERASE"/>
    <property type="match status" value="1"/>
</dbReference>
<feature type="region of interest" description="Interaction with substrate tRNA" evidence="10">
    <location>
        <begin position="46"/>
        <end position="49"/>
    </location>
</feature>
<keyword evidence="7 10" id="KW-0067">ATP-binding</keyword>
<dbReference type="NCBIfam" id="TIGR00174">
    <property type="entry name" value="miaA"/>
    <property type="match status" value="1"/>
</dbReference>
<gene>
    <name evidence="10 14" type="primary">miaA</name>
    <name evidence="14" type="ORF">IOD40_02910</name>
</gene>
<dbReference type="Pfam" id="PF01715">
    <property type="entry name" value="IPPT"/>
    <property type="match status" value="1"/>
</dbReference>
<comment type="cofactor">
    <cofactor evidence="1 10">
        <name>Mg(2+)</name>
        <dbReference type="ChEBI" id="CHEBI:18420"/>
    </cofactor>
</comment>
<comment type="similarity">
    <text evidence="3 10 13">Belongs to the IPP transferase family.</text>
</comment>
<dbReference type="Gene3D" id="1.10.20.140">
    <property type="match status" value="1"/>
</dbReference>
<dbReference type="Gene3D" id="3.40.50.300">
    <property type="entry name" value="P-loop containing nucleotide triphosphate hydrolases"/>
    <property type="match status" value="1"/>
</dbReference>
<evidence type="ECO:0000256" key="2">
    <source>
        <dbReference type="ARBA" id="ARBA00003213"/>
    </source>
</evidence>
<reference evidence="14 15" key="1">
    <citation type="submission" date="2020-10" db="EMBL/GenBank/DDBJ databases">
        <title>Aquamicrobium zhengzhouensis sp. nov., a exopolysaccharide producing bacterium isolated from farmland soil.</title>
        <authorList>
            <person name="Wang X."/>
        </authorList>
    </citation>
    <scope>NUCLEOTIDE SEQUENCE [LARGE SCALE GENOMIC DNA]</scope>
    <source>
        <strain evidence="15">cd-1</strain>
    </source>
</reference>
<dbReference type="RefSeq" id="WP_198474263.1">
    <property type="nucleotide sequence ID" value="NZ_JADGMQ010000001.1"/>
</dbReference>
<feature type="site" description="Interaction with substrate tRNA" evidence="10">
    <location>
        <position position="134"/>
    </location>
</feature>
<keyword evidence="8 10" id="KW-0460">Magnesium</keyword>
<accession>A0ABS0S8J3</accession>
<keyword evidence="6 10" id="KW-0547">Nucleotide-binding</keyword>
<dbReference type="EMBL" id="JADGMQ010000001">
    <property type="protein sequence ID" value="MBI1619618.1"/>
    <property type="molecule type" value="Genomic_DNA"/>
</dbReference>
<evidence type="ECO:0000313" key="15">
    <source>
        <dbReference type="Proteomes" id="UP000601789"/>
    </source>
</evidence>
<comment type="function">
    <text evidence="2 10 12">Catalyzes the transfer of a dimethylallyl group onto the adenine at position 37 in tRNAs that read codons beginning with uridine, leading to the formation of N6-(dimethylallyl)adenosine (i(6)A).</text>
</comment>
<evidence type="ECO:0000256" key="4">
    <source>
        <dbReference type="ARBA" id="ARBA00022679"/>
    </source>
</evidence>
<feature type="binding site" evidence="10">
    <location>
        <begin position="23"/>
        <end position="28"/>
    </location>
    <ligand>
        <name>substrate</name>
    </ligand>
</feature>
<dbReference type="InterPro" id="IPR039657">
    <property type="entry name" value="Dimethylallyltransferase"/>
</dbReference>
<protein>
    <recommendedName>
        <fullName evidence="10">tRNA dimethylallyltransferase</fullName>
        <ecNumber evidence="10">2.5.1.75</ecNumber>
    </recommendedName>
    <alternativeName>
        <fullName evidence="10">Dimethylallyl diphosphate:tRNA dimethylallyltransferase</fullName>
        <shortName evidence="10">DMAPP:tRNA dimethylallyltransferase</shortName>
        <shortName evidence="10">DMATase</shortName>
    </alternativeName>
    <alternativeName>
        <fullName evidence="10">Isopentenyl-diphosphate:tRNA isopentenyltransferase</fullName>
        <shortName evidence="10">IPP transferase</shortName>
        <shortName evidence="10">IPPT</shortName>
        <shortName evidence="10">IPTase</shortName>
    </alternativeName>
</protein>
<comment type="subunit">
    <text evidence="10">Monomer.</text>
</comment>
<dbReference type="Proteomes" id="UP000601789">
    <property type="component" value="Unassembled WGS sequence"/>
</dbReference>
<dbReference type="InterPro" id="IPR018022">
    <property type="entry name" value="IPT"/>
</dbReference>
<dbReference type="PANTHER" id="PTHR11088:SF60">
    <property type="entry name" value="TRNA DIMETHYLALLYLTRANSFERASE"/>
    <property type="match status" value="1"/>
</dbReference>
<feature type="region of interest" description="Interaction with substrate tRNA" evidence="10">
    <location>
        <begin position="170"/>
        <end position="174"/>
    </location>
</feature>
<dbReference type="InterPro" id="IPR027417">
    <property type="entry name" value="P-loop_NTPase"/>
</dbReference>
<feature type="binding site" evidence="10">
    <location>
        <begin position="21"/>
        <end position="28"/>
    </location>
    <ligand>
        <name>ATP</name>
        <dbReference type="ChEBI" id="CHEBI:30616"/>
    </ligand>
</feature>
<comment type="caution">
    <text evidence="10">Lacks conserved residue(s) required for the propagation of feature annotation.</text>
</comment>
<sequence>MDESGTAAPLEPLKNAILIAGPTASGKSALAIRLALQQDGVIVNTDSMQVYSVLHHLTARPSAEDESRVPHRLYGTVSPAIAYSTGEWARAVSNLVRNAELQDKTIIFVGGTGLYFRALTEGLSSMPEVDPAIRQRWRDALQAEGAAKLHNILQTRDPIAAEAIRVTDGQRIVRALEVEEASGKPISWWQGQRGQPIVHAPGARKIVLTPDRAWLAERIGDRFDIMIKAGAMDEVDQIAKLDLDPALPAMKAIGLRELLQVRRGELSMADAVELAKTMTRQYAKRQSTWFRTQLDESWMRVADAHLIRK</sequence>
<evidence type="ECO:0000256" key="12">
    <source>
        <dbReference type="RuleBase" id="RU003784"/>
    </source>
</evidence>
<comment type="catalytic activity">
    <reaction evidence="9 10 11">
        <text>adenosine(37) in tRNA + dimethylallyl diphosphate = N(6)-dimethylallyladenosine(37) in tRNA + diphosphate</text>
        <dbReference type="Rhea" id="RHEA:26482"/>
        <dbReference type="Rhea" id="RHEA-COMP:10162"/>
        <dbReference type="Rhea" id="RHEA-COMP:10375"/>
        <dbReference type="ChEBI" id="CHEBI:33019"/>
        <dbReference type="ChEBI" id="CHEBI:57623"/>
        <dbReference type="ChEBI" id="CHEBI:74411"/>
        <dbReference type="ChEBI" id="CHEBI:74415"/>
        <dbReference type="EC" id="2.5.1.75"/>
    </reaction>
</comment>
<evidence type="ECO:0000256" key="3">
    <source>
        <dbReference type="ARBA" id="ARBA00005842"/>
    </source>
</evidence>
<dbReference type="GO" id="GO:0052381">
    <property type="term" value="F:tRNA dimethylallyltransferase activity"/>
    <property type="evidence" value="ECO:0007669"/>
    <property type="project" value="UniProtKB-EC"/>
</dbReference>
<evidence type="ECO:0000313" key="14">
    <source>
        <dbReference type="EMBL" id="MBI1619618.1"/>
    </source>
</evidence>
<evidence type="ECO:0000256" key="6">
    <source>
        <dbReference type="ARBA" id="ARBA00022741"/>
    </source>
</evidence>
<proteinExistence type="inferred from homology"/>
<name>A0ABS0S8J3_9HYPH</name>
<evidence type="ECO:0000256" key="7">
    <source>
        <dbReference type="ARBA" id="ARBA00022840"/>
    </source>
</evidence>
<comment type="caution">
    <text evidence="14">The sequence shown here is derived from an EMBL/GenBank/DDBJ whole genome shotgun (WGS) entry which is preliminary data.</text>
</comment>
<evidence type="ECO:0000256" key="1">
    <source>
        <dbReference type="ARBA" id="ARBA00001946"/>
    </source>
</evidence>
<feature type="site" description="Interaction with substrate tRNA" evidence="10">
    <location>
        <position position="112"/>
    </location>
</feature>
<evidence type="ECO:0000256" key="5">
    <source>
        <dbReference type="ARBA" id="ARBA00022694"/>
    </source>
</evidence>
<dbReference type="HAMAP" id="MF_00185">
    <property type="entry name" value="IPP_trans"/>
    <property type="match status" value="1"/>
</dbReference>
<dbReference type="SUPFAM" id="SSF52540">
    <property type="entry name" value="P-loop containing nucleoside triphosphate hydrolases"/>
    <property type="match status" value="1"/>
</dbReference>
<evidence type="ECO:0000256" key="13">
    <source>
        <dbReference type="RuleBase" id="RU003785"/>
    </source>
</evidence>
<evidence type="ECO:0000256" key="11">
    <source>
        <dbReference type="RuleBase" id="RU003783"/>
    </source>
</evidence>
<keyword evidence="15" id="KW-1185">Reference proteome</keyword>
<keyword evidence="4 10" id="KW-0808">Transferase</keyword>
<dbReference type="Gene3D" id="1.10.287.890">
    <property type="entry name" value="Crystal structure of tRNA isopentenylpyrophosphate transferase (bh2366) domain"/>
    <property type="match status" value="1"/>
</dbReference>
<evidence type="ECO:0000256" key="10">
    <source>
        <dbReference type="HAMAP-Rule" id="MF_00185"/>
    </source>
</evidence>
<evidence type="ECO:0000256" key="9">
    <source>
        <dbReference type="ARBA" id="ARBA00049563"/>
    </source>
</evidence>
<keyword evidence="5 10" id="KW-0819">tRNA processing</keyword>